<dbReference type="InterPro" id="IPR029044">
    <property type="entry name" value="Nucleotide-diphossugar_trans"/>
</dbReference>
<comment type="caution">
    <text evidence="2">The sequence shown here is derived from an EMBL/GenBank/DDBJ whole genome shotgun (WGS) entry which is preliminary data.</text>
</comment>
<dbReference type="AlphaFoldDB" id="A0A846QP42"/>
<sequence length="419" mass="45655">MSMSDHSVSVIIPVRDNPTETAECLDALRATAADAAMDVIVVDNGSREDNVRACRERLVTLFPGSSTFVALGRNANFGPACNIGAKNARSDLLFFLNNDTIPEDGWLAPLIGAFDHDNGVGAVGPLLLYPGTRTVQHLGIAIHPGGGPEHLYSHIPGDHPLCQVRRPLQALTAAALMIPRALFEDIGGFHEEYRNGFEDMELCCRIRQRGLNLRVMPGSVILHIGGRTEGRFDNELHNGMLLANRCDDCFRPDFHTLIARDGFEMRLTSALDPYPALPATRSTELMREYGESSMSALLDVLQRKIFWEEGYELAIGRLESSGDLDAALCVRLTQLLFMPHGKNASALAELATRLGQTDIAQAAAATRDEIAAREADATALRQTARALSTLYERMEDQRNAALYANWITANLGCATASAP</sequence>
<evidence type="ECO:0000313" key="2">
    <source>
        <dbReference type="EMBL" id="NJB68937.1"/>
    </source>
</evidence>
<name>A0A846QP42_9BACT</name>
<dbReference type="Pfam" id="PF00535">
    <property type="entry name" value="Glycos_transf_2"/>
    <property type="match status" value="1"/>
</dbReference>
<proteinExistence type="predicted"/>
<dbReference type="EMBL" id="JAATJA010000003">
    <property type="protein sequence ID" value="NJB68937.1"/>
    <property type="molecule type" value="Genomic_DNA"/>
</dbReference>
<organism evidence="2 3">
    <name type="scientific">Desulfobaculum xiamenense</name>
    <dbReference type="NCBI Taxonomy" id="995050"/>
    <lineage>
        <taxon>Bacteria</taxon>
        <taxon>Pseudomonadati</taxon>
        <taxon>Thermodesulfobacteriota</taxon>
        <taxon>Desulfovibrionia</taxon>
        <taxon>Desulfovibrionales</taxon>
        <taxon>Desulfovibrionaceae</taxon>
        <taxon>Desulfobaculum</taxon>
    </lineage>
</organism>
<evidence type="ECO:0000313" key="3">
    <source>
        <dbReference type="Proteomes" id="UP000580856"/>
    </source>
</evidence>
<accession>A0A846QP42</accession>
<dbReference type="InterPro" id="IPR001173">
    <property type="entry name" value="Glyco_trans_2-like"/>
</dbReference>
<dbReference type="Proteomes" id="UP000580856">
    <property type="component" value="Unassembled WGS sequence"/>
</dbReference>
<dbReference type="Gene3D" id="3.90.550.10">
    <property type="entry name" value="Spore Coat Polysaccharide Biosynthesis Protein SpsA, Chain A"/>
    <property type="match status" value="1"/>
</dbReference>
<gene>
    <name evidence="2" type="ORF">GGQ74_002631</name>
</gene>
<dbReference type="PANTHER" id="PTHR43179:SF7">
    <property type="entry name" value="RHAMNOSYLTRANSFERASE WBBL"/>
    <property type="match status" value="1"/>
</dbReference>
<dbReference type="CDD" id="cd04186">
    <property type="entry name" value="GT_2_like_c"/>
    <property type="match status" value="1"/>
</dbReference>
<keyword evidence="3" id="KW-1185">Reference proteome</keyword>
<evidence type="ECO:0000259" key="1">
    <source>
        <dbReference type="Pfam" id="PF00535"/>
    </source>
</evidence>
<dbReference type="PANTHER" id="PTHR43179">
    <property type="entry name" value="RHAMNOSYLTRANSFERASE WBBL"/>
    <property type="match status" value="1"/>
</dbReference>
<dbReference type="SUPFAM" id="SSF53448">
    <property type="entry name" value="Nucleotide-diphospho-sugar transferases"/>
    <property type="match status" value="1"/>
</dbReference>
<feature type="domain" description="Glycosyltransferase 2-like" evidence="1">
    <location>
        <begin position="9"/>
        <end position="163"/>
    </location>
</feature>
<dbReference type="RefSeq" id="WP_167942033.1">
    <property type="nucleotide sequence ID" value="NZ_JAATJA010000003.1"/>
</dbReference>
<reference evidence="2 3" key="1">
    <citation type="submission" date="2020-03" db="EMBL/GenBank/DDBJ databases">
        <title>Genomic Encyclopedia of Type Strains, Phase IV (KMG-IV): sequencing the most valuable type-strain genomes for metagenomic binning, comparative biology and taxonomic classification.</title>
        <authorList>
            <person name="Goeker M."/>
        </authorList>
    </citation>
    <scope>NUCLEOTIDE SEQUENCE [LARGE SCALE GENOMIC DNA]</scope>
    <source>
        <strain evidence="2 3">DSM 24233</strain>
    </source>
</reference>
<protein>
    <recommendedName>
        <fullName evidence="1">Glycosyltransferase 2-like domain-containing protein</fullName>
    </recommendedName>
</protein>